<evidence type="ECO:0000256" key="1">
    <source>
        <dbReference type="ARBA" id="ARBA00004613"/>
    </source>
</evidence>
<evidence type="ECO:0000313" key="17">
    <source>
        <dbReference type="EMBL" id="KAK2101297.1"/>
    </source>
</evidence>
<protein>
    <recommendedName>
        <fullName evidence="3 14">Matrix Gla protein</fullName>
        <shortName evidence="14">MGP</shortName>
    </recommendedName>
</protein>
<evidence type="ECO:0000256" key="4">
    <source>
        <dbReference type="ARBA" id="ARBA00022473"/>
    </source>
</evidence>
<keyword evidence="11" id="KW-1015">Disulfide bond</keyword>
<evidence type="ECO:0000256" key="7">
    <source>
        <dbReference type="ARBA" id="ARBA00022553"/>
    </source>
</evidence>
<keyword evidence="10" id="KW-0892">Osteogenesis</keyword>
<dbReference type="EMBL" id="JASSZA010000009">
    <property type="protein sequence ID" value="KAK2101297.1"/>
    <property type="molecule type" value="Genomic_DNA"/>
</dbReference>
<keyword evidence="4" id="KW-0217">Developmental protein</keyword>
<dbReference type="Pfam" id="PF25890">
    <property type="entry name" value="BGLAP_C"/>
    <property type="match status" value="1"/>
</dbReference>
<gene>
    <name evidence="17" type="ORF">P7K49_018963</name>
</gene>
<dbReference type="InterPro" id="IPR002384">
    <property type="entry name" value="Osteocalcin/MGP"/>
</dbReference>
<evidence type="ECO:0000256" key="13">
    <source>
        <dbReference type="ARBA" id="ARBA00025316"/>
    </source>
</evidence>
<comment type="caution">
    <text evidence="17">The sequence shown here is derived from an EMBL/GenBank/DDBJ whole genome shotgun (WGS) entry which is preliminary data.</text>
</comment>
<feature type="region of interest" description="Disordered" evidence="15">
    <location>
        <begin position="115"/>
        <end position="138"/>
    </location>
</feature>
<evidence type="ECO:0000256" key="15">
    <source>
        <dbReference type="SAM" id="MobiDB-lite"/>
    </source>
</evidence>
<comment type="similarity">
    <text evidence="2 14">Belongs to the osteocalcin/matrix Gla protein family.</text>
</comment>
<keyword evidence="12" id="KW-0891">Chondrogenesis</keyword>
<dbReference type="Proteomes" id="UP001266305">
    <property type="component" value="Unassembled WGS sequence"/>
</dbReference>
<organism evidence="17 18">
    <name type="scientific">Saguinus oedipus</name>
    <name type="common">Cotton-top tamarin</name>
    <name type="synonym">Oedipomidas oedipus</name>
    <dbReference type="NCBI Taxonomy" id="9490"/>
    <lineage>
        <taxon>Eukaryota</taxon>
        <taxon>Metazoa</taxon>
        <taxon>Chordata</taxon>
        <taxon>Craniata</taxon>
        <taxon>Vertebrata</taxon>
        <taxon>Euteleostomi</taxon>
        <taxon>Mammalia</taxon>
        <taxon>Eutheria</taxon>
        <taxon>Euarchontoglires</taxon>
        <taxon>Primates</taxon>
        <taxon>Haplorrhini</taxon>
        <taxon>Platyrrhini</taxon>
        <taxon>Cebidae</taxon>
        <taxon>Callitrichinae</taxon>
        <taxon>Saguinus</taxon>
    </lineage>
</organism>
<evidence type="ECO:0000256" key="6">
    <source>
        <dbReference type="ARBA" id="ARBA00022525"/>
    </source>
</evidence>
<dbReference type="PROSITE" id="PS50998">
    <property type="entry name" value="GLA_2"/>
    <property type="match status" value="1"/>
</dbReference>
<evidence type="ECO:0000256" key="12">
    <source>
        <dbReference type="ARBA" id="ARBA00023188"/>
    </source>
</evidence>
<keyword evidence="7" id="KW-0597">Phosphoprotein</keyword>
<keyword evidence="5 14" id="KW-0301">Gamma-carboxyglutamic acid</keyword>
<reference evidence="17 18" key="1">
    <citation type="submission" date="2023-05" db="EMBL/GenBank/DDBJ databases">
        <title>B98-5 Cell Line De Novo Hybrid Assembly: An Optical Mapping Approach.</title>
        <authorList>
            <person name="Kananen K."/>
            <person name="Auerbach J.A."/>
            <person name="Kautto E."/>
            <person name="Blachly J.S."/>
        </authorList>
    </citation>
    <scope>NUCLEOTIDE SEQUENCE [LARGE SCALE GENOMIC DNA]</scope>
    <source>
        <strain evidence="17">B95-8</strain>
        <tissue evidence="17">Cell line</tissue>
    </source>
</reference>
<feature type="compositionally biased region" description="Polar residues" evidence="15">
    <location>
        <begin position="122"/>
        <end position="138"/>
    </location>
</feature>
<evidence type="ECO:0000256" key="11">
    <source>
        <dbReference type="ARBA" id="ARBA00023157"/>
    </source>
</evidence>
<dbReference type="PROSITE" id="PS00011">
    <property type="entry name" value="GLA_1"/>
    <property type="match status" value="1"/>
</dbReference>
<dbReference type="PANTHER" id="PTHR10109">
    <property type="entry name" value="MATRIX GLA PROTEIN"/>
    <property type="match status" value="1"/>
</dbReference>
<evidence type="ECO:0000256" key="9">
    <source>
        <dbReference type="ARBA" id="ARBA00022782"/>
    </source>
</evidence>
<keyword evidence="9" id="KW-0221">Differentiation</keyword>
<dbReference type="SUPFAM" id="SSF57630">
    <property type="entry name" value="GLA-domain"/>
    <property type="match status" value="1"/>
</dbReference>
<evidence type="ECO:0000259" key="16">
    <source>
        <dbReference type="PROSITE" id="PS50998"/>
    </source>
</evidence>
<dbReference type="InterPro" id="IPR035972">
    <property type="entry name" value="GLA-like_dom_SF"/>
</dbReference>
<evidence type="ECO:0000256" key="3">
    <source>
        <dbReference type="ARBA" id="ARBA00017145"/>
    </source>
</evidence>
<evidence type="ECO:0000256" key="10">
    <source>
        <dbReference type="ARBA" id="ARBA00022855"/>
    </source>
</evidence>
<comment type="subcellular location">
    <subcellularLocation>
        <location evidence="1 14">Secreted</location>
    </subcellularLocation>
</comment>
<dbReference type="PRINTS" id="PR00002">
    <property type="entry name" value="GLABONE"/>
</dbReference>
<proteinExistence type="inferred from homology"/>
<keyword evidence="8" id="KW-0732">Signal</keyword>
<dbReference type="InterPro" id="IPR058704">
    <property type="entry name" value="BGLAP-like_C"/>
</dbReference>
<name>A0ABQ9UW30_SAGOE</name>
<dbReference type="PANTHER" id="PTHR10109:SF0">
    <property type="entry name" value="MATRIX GLA PROTEIN"/>
    <property type="match status" value="1"/>
</dbReference>
<feature type="domain" description="Gla" evidence="16">
    <location>
        <begin position="225"/>
        <end position="271"/>
    </location>
</feature>
<keyword evidence="6 14" id="KW-0964">Secreted</keyword>
<evidence type="ECO:0000256" key="2">
    <source>
        <dbReference type="ARBA" id="ARBA00008850"/>
    </source>
</evidence>
<evidence type="ECO:0000256" key="8">
    <source>
        <dbReference type="ARBA" id="ARBA00022729"/>
    </source>
</evidence>
<dbReference type="InterPro" id="IPR027118">
    <property type="entry name" value="MGP"/>
</dbReference>
<accession>A0ABQ9UW30</accession>
<keyword evidence="18" id="KW-1185">Reference proteome</keyword>
<evidence type="ECO:0000256" key="5">
    <source>
        <dbReference type="ARBA" id="ARBA00022479"/>
    </source>
</evidence>
<comment type="function">
    <text evidence="13">Associates with the organic matrix of bone and cartilage. Thought to act as an inhibitor of bone formation.</text>
</comment>
<evidence type="ECO:0000313" key="18">
    <source>
        <dbReference type="Proteomes" id="UP001266305"/>
    </source>
</evidence>
<feature type="region of interest" description="Disordered" evidence="15">
    <location>
        <begin position="1"/>
        <end position="21"/>
    </location>
</feature>
<dbReference type="InterPro" id="IPR000294">
    <property type="entry name" value="GLA_domain"/>
</dbReference>
<sequence length="277" mass="31451">MWDYEKTGNTKNDRLEKLESVQSPRDSDKLWLQDPLNKLQQRYRVIGSANVLSCIPSLNSELSELVISTFPAALETEIDTPDPTAVPAQGSEVPKLWLFYSLLLRDSSLLSPKKTTVYPRNRGTSGASPPTAATHNPATDLQDETMKSLVLLAVLAALAVVTLCYAQQSNCPAVFLPGDTWLSSGSFLILFDRVLKQALHKSEKMVLWRLLRNANTFISPQQRWRAKVHERIRERSKPAHELNREACDDYKLCERYAMVYGYNAAYNRYFRQRPGTE</sequence>
<dbReference type="SMART" id="SM00069">
    <property type="entry name" value="GLA"/>
    <property type="match status" value="1"/>
</dbReference>
<evidence type="ECO:0000256" key="14">
    <source>
        <dbReference type="RuleBase" id="RU361261"/>
    </source>
</evidence>
<comment type="PTM">
    <text evidence="14">Requires vitamin K-dependent gamma-carboxylation for its function.</text>
</comment>